<evidence type="ECO:0000313" key="8">
    <source>
        <dbReference type="Proteomes" id="UP000192674"/>
    </source>
</evidence>
<feature type="short sequence motif" description="DGA/G" evidence="4">
    <location>
        <begin position="198"/>
        <end position="200"/>
    </location>
</feature>
<keyword evidence="8" id="KW-1185">Reference proteome</keyword>
<dbReference type="GO" id="GO:0016787">
    <property type="term" value="F:hydrolase activity"/>
    <property type="evidence" value="ECO:0007669"/>
    <property type="project" value="UniProtKB-UniRule"/>
</dbReference>
<evidence type="ECO:0000256" key="5">
    <source>
        <dbReference type="SAM" id="MobiDB-lite"/>
    </source>
</evidence>
<proteinExistence type="predicted"/>
<feature type="active site" description="Nucleophile" evidence="4">
    <location>
        <position position="54"/>
    </location>
</feature>
<dbReference type="PANTHER" id="PTHR14226">
    <property type="entry name" value="NEUROPATHY TARGET ESTERASE/SWISS CHEESE D.MELANOGASTER"/>
    <property type="match status" value="1"/>
</dbReference>
<evidence type="ECO:0000256" key="4">
    <source>
        <dbReference type="PROSITE-ProRule" id="PRU01161"/>
    </source>
</evidence>
<sequence>MSHVETFVGRSVTKHALVLGGGGVAGIAWMTGVLAGLAEAGMDVTGADLVVGTSAGSTVAAQLGSGLSLDELYARQVDPALQNKEIDPGVDLESYVANLADVLDGVSSSLEIGRRIGALALAADTVPEAERRAVIASRLPSHEWPSFKLKIVAVDAETGEPRVFDNSSGVSLVDAVAASCAVPMIWPPVTIDGRRYVDGGIRSTHNADYAADYDKGVALLPMGVTQLVPSQDLLLPSWGDDMTITPNEASAEAIGTTPLDPSTRAPAAKAGRAQGLEIGTLSDVDLREGLSGSS</sequence>
<accession>A0A1W2F6Y1</accession>
<gene>
    <name evidence="7" type="ORF">SAMN05661093_05608</name>
</gene>
<protein>
    <submittedName>
        <fullName evidence="7">NTE family protein</fullName>
    </submittedName>
</protein>
<dbReference type="SUPFAM" id="SSF52151">
    <property type="entry name" value="FabD/lysophospholipase-like"/>
    <property type="match status" value="1"/>
</dbReference>
<dbReference type="InterPro" id="IPR016035">
    <property type="entry name" value="Acyl_Trfase/lysoPLipase"/>
</dbReference>
<feature type="active site" description="Proton acceptor" evidence="4">
    <location>
        <position position="198"/>
    </location>
</feature>
<feature type="domain" description="PNPLA" evidence="6">
    <location>
        <begin position="17"/>
        <end position="212"/>
    </location>
</feature>
<dbReference type="PROSITE" id="PS51635">
    <property type="entry name" value="PNPLA"/>
    <property type="match status" value="1"/>
</dbReference>
<dbReference type="Gene3D" id="3.40.1090.10">
    <property type="entry name" value="Cytosolic phospholipase A2 catalytic domain"/>
    <property type="match status" value="2"/>
</dbReference>
<evidence type="ECO:0000256" key="1">
    <source>
        <dbReference type="ARBA" id="ARBA00022801"/>
    </source>
</evidence>
<keyword evidence="1 4" id="KW-0378">Hydrolase</keyword>
<dbReference type="InterPro" id="IPR002641">
    <property type="entry name" value="PNPLA_dom"/>
</dbReference>
<dbReference type="OrthoDB" id="2339873at2"/>
<dbReference type="GO" id="GO:0016042">
    <property type="term" value="P:lipid catabolic process"/>
    <property type="evidence" value="ECO:0007669"/>
    <property type="project" value="UniProtKB-UniRule"/>
</dbReference>
<dbReference type="Pfam" id="PF01734">
    <property type="entry name" value="Patatin"/>
    <property type="match status" value="1"/>
</dbReference>
<dbReference type="InterPro" id="IPR050301">
    <property type="entry name" value="NTE"/>
</dbReference>
<reference evidence="7 8" key="1">
    <citation type="submission" date="2017-04" db="EMBL/GenBank/DDBJ databases">
        <authorList>
            <person name="Afonso C.L."/>
            <person name="Miller P.J."/>
            <person name="Scott M.A."/>
            <person name="Spackman E."/>
            <person name="Goraichik I."/>
            <person name="Dimitrov K.M."/>
            <person name="Suarez D.L."/>
            <person name="Swayne D.E."/>
        </authorList>
    </citation>
    <scope>NUCLEOTIDE SEQUENCE [LARGE SCALE GENOMIC DNA]</scope>
    <source>
        <strain evidence="7 8">DSM 43828</strain>
    </source>
</reference>
<evidence type="ECO:0000313" key="7">
    <source>
        <dbReference type="EMBL" id="SMD17673.1"/>
    </source>
</evidence>
<organism evidence="7 8">
    <name type="scientific">Kibdelosporangium aridum</name>
    <dbReference type="NCBI Taxonomy" id="2030"/>
    <lineage>
        <taxon>Bacteria</taxon>
        <taxon>Bacillati</taxon>
        <taxon>Actinomycetota</taxon>
        <taxon>Actinomycetes</taxon>
        <taxon>Pseudonocardiales</taxon>
        <taxon>Pseudonocardiaceae</taxon>
        <taxon>Kibdelosporangium</taxon>
    </lineage>
</organism>
<dbReference type="PANTHER" id="PTHR14226:SF57">
    <property type="entry name" value="BLR7027 PROTEIN"/>
    <property type="match status" value="1"/>
</dbReference>
<dbReference type="AlphaFoldDB" id="A0A1W2F6Y1"/>
<keyword evidence="2 4" id="KW-0442">Lipid degradation</keyword>
<feature type="region of interest" description="Disordered" evidence="5">
    <location>
        <begin position="253"/>
        <end position="272"/>
    </location>
</feature>
<feature type="short sequence motif" description="GXGXXG" evidence="4">
    <location>
        <begin position="21"/>
        <end position="26"/>
    </location>
</feature>
<dbReference type="EMBL" id="FWXV01000005">
    <property type="protein sequence ID" value="SMD17673.1"/>
    <property type="molecule type" value="Genomic_DNA"/>
</dbReference>
<feature type="short sequence motif" description="GXSXG" evidence="4">
    <location>
        <begin position="52"/>
        <end position="56"/>
    </location>
</feature>
<evidence type="ECO:0000259" key="6">
    <source>
        <dbReference type="PROSITE" id="PS51635"/>
    </source>
</evidence>
<evidence type="ECO:0000256" key="2">
    <source>
        <dbReference type="ARBA" id="ARBA00022963"/>
    </source>
</evidence>
<keyword evidence="3 4" id="KW-0443">Lipid metabolism</keyword>
<evidence type="ECO:0000256" key="3">
    <source>
        <dbReference type="ARBA" id="ARBA00023098"/>
    </source>
</evidence>
<dbReference type="Proteomes" id="UP000192674">
    <property type="component" value="Unassembled WGS sequence"/>
</dbReference>
<name>A0A1W2F6Y1_KIBAR</name>
<dbReference type="RefSeq" id="WP_084429918.1">
    <property type="nucleotide sequence ID" value="NZ_FWXV01000005.1"/>
</dbReference>